<name>A0A1T4Y197_9GAMM</name>
<dbReference type="Pfam" id="PF14273">
    <property type="entry name" value="DUF4360"/>
    <property type="match status" value="1"/>
</dbReference>
<proteinExistence type="predicted"/>
<evidence type="ECO:0008006" key="4">
    <source>
        <dbReference type="Google" id="ProtNLM"/>
    </source>
</evidence>
<dbReference type="AlphaFoldDB" id="A0A1T4Y197"/>
<reference evidence="2 3" key="1">
    <citation type="submission" date="2017-02" db="EMBL/GenBank/DDBJ databases">
        <authorList>
            <person name="Peterson S.W."/>
        </authorList>
    </citation>
    <scope>NUCLEOTIDE SEQUENCE [LARGE SCALE GENOMIC DNA]</scope>
    <source>
        <strain evidence="2 3">ATCC 49788</strain>
    </source>
</reference>
<evidence type="ECO:0000313" key="3">
    <source>
        <dbReference type="Proteomes" id="UP000190460"/>
    </source>
</evidence>
<evidence type="ECO:0000256" key="1">
    <source>
        <dbReference type="SAM" id="SignalP"/>
    </source>
</evidence>
<accession>A0A1T4Y197</accession>
<keyword evidence="1" id="KW-0732">Signal</keyword>
<dbReference type="Proteomes" id="UP000190460">
    <property type="component" value="Unassembled WGS sequence"/>
</dbReference>
<organism evidence="2 3">
    <name type="scientific">Thiothrix eikelboomii</name>
    <dbReference type="NCBI Taxonomy" id="92487"/>
    <lineage>
        <taxon>Bacteria</taxon>
        <taxon>Pseudomonadati</taxon>
        <taxon>Pseudomonadota</taxon>
        <taxon>Gammaproteobacteria</taxon>
        <taxon>Thiotrichales</taxon>
        <taxon>Thiotrichaceae</taxon>
        <taxon>Thiothrix</taxon>
    </lineage>
</organism>
<dbReference type="EMBL" id="FUYB01000031">
    <property type="protein sequence ID" value="SKA95569.1"/>
    <property type="molecule type" value="Genomic_DNA"/>
</dbReference>
<dbReference type="InterPro" id="IPR025649">
    <property type="entry name" value="DUF4360"/>
</dbReference>
<evidence type="ECO:0000313" key="2">
    <source>
        <dbReference type="EMBL" id="SKA95569.1"/>
    </source>
</evidence>
<feature type="signal peptide" evidence="1">
    <location>
        <begin position="1"/>
        <end position="25"/>
    </location>
</feature>
<sequence>MKPLSFLASSCLTLSCLILAAPSQAASVSFETPAIAGSGCSFGSFSYSTKSIKNGQVLTLRTNGFRARPGNVTCNLALPVKVPNGYRVTEIHGVYSGYAKGRAELRRSYFLAGDTNPILVSQWISSTGRVFTQLDKTKLKARCGEDVNVRLNSRLRTTTSASSARISAMLFTVHYTKCTS</sequence>
<protein>
    <recommendedName>
        <fullName evidence="4">DUF4360 domain-containing protein</fullName>
    </recommendedName>
</protein>
<dbReference type="PROSITE" id="PS51257">
    <property type="entry name" value="PROKAR_LIPOPROTEIN"/>
    <property type="match status" value="1"/>
</dbReference>
<gene>
    <name evidence="2" type="ORF">SAMN02745130_03795</name>
</gene>
<feature type="chain" id="PRO_5013092144" description="DUF4360 domain-containing protein" evidence="1">
    <location>
        <begin position="26"/>
        <end position="180"/>
    </location>
</feature>
<keyword evidence="3" id="KW-1185">Reference proteome</keyword>